<dbReference type="OrthoDB" id="7740579at2759"/>
<dbReference type="PANTHER" id="PTHR12236:SF46">
    <property type="entry name" value="CUTICULAR PROTEIN 30B-RELATED"/>
    <property type="match status" value="1"/>
</dbReference>
<accession>A0A6H5HUT1</accession>
<dbReference type="EMBL" id="CADCXU010033582">
    <property type="protein sequence ID" value="CAB0018944.1"/>
    <property type="molecule type" value="Genomic_DNA"/>
</dbReference>
<keyword evidence="1 2" id="KW-0193">Cuticle</keyword>
<keyword evidence="3" id="KW-0732">Signal</keyword>
<dbReference type="GO" id="GO:0005615">
    <property type="term" value="C:extracellular space"/>
    <property type="evidence" value="ECO:0007669"/>
    <property type="project" value="TreeGrafter"/>
</dbReference>
<dbReference type="AlphaFoldDB" id="A0A6H5HUT1"/>
<dbReference type="PROSITE" id="PS51155">
    <property type="entry name" value="CHIT_BIND_RR_2"/>
    <property type="match status" value="1"/>
</dbReference>
<reference evidence="4 5" key="1">
    <citation type="submission" date="2020-02" db="EMBL/GenBank/DDBJ databases">
        <authorList>
            <person name="Ferguson B K."/>
        </authorList>
    </citation>
    <scope>NUCLEOTIDE SEQUENCE [LARGE SCALE GENOMIC DNA]</scope>
</reference>
<proteinExistence type="predicted"/>
<dbReference type="GO" id="GO:0031012">
    <property type="term" value="C:extracellular matrix"/>
    <property type="evidence" value="ECO:0007669"/>
    <property type="project" value="TreeGrafter"/>
</dbReference>
<keyword evidence="5" id="KW-1185">Reference proteome</keyword>
<feature type="non-terminal residue" evidence="4">
    <location>
        <position position="230"/>
    </location>
</feature>
<feature type="chain" id="PRO_5026139700" evidence="3">
    <location>
        <begin position="25"/>
        <end position="230"/>
    </location>
</feature>
<dbReference type="PANTHER" id="PTHR12236">
    <property type="entry name" value="STRUCTURAL CONTITUENT OF CUTICLE"/>
    <property type="match status" value="1"/>
</dbReference>
<name>A0A6H5HUT1_9HEMI</name>
<evidence type="ECO:0000313" key="5">
    <source>
        <dbReference type="Proteomes" id="UP000479000"/>
    </source>
</evidence>
<gene>
    <name evidence="4" type="ORF">NTEN_LOCUS22656</name>
</gene>
<protein>
    <submittedName>
        <fullName evidence="4">Uncharacterized protein</fullName>
    </submittedName>
</protein>
<evidence type="ECO:0000313" key="4">
    <source>
        <dbReference type="EMBL" id="CAB0018944.1"/>
    </source>
</evidence>
<evidence type="ECO:0000256" key="3">
    <source>
        <dbReference type="SAM" id="SignalP"/>
    </source>
</evidence>
<feature type="signal peptide" evidence="3">
    <location>
        <begin position="1"/>
        <end position="24"/>
    </location>
</feature>
<evidence type="ECO:0000256" key="1">
    <source>
        <dbReference type="ARBA" id="ARBA00022460"/>
    </source>
</evidence>
<sequence length="230" mass="25218">MTIFKNLAFLTLAYFFVFINLTSERCEFRHAVAPYHEGGYRHDEPEYSSYEEHGYGEPHYSFAYSVHDSHTGDIKSHKEERKGDYTQGVYSLKESDGGERTVEYSVAGKSGFNAKVIREGTKHIYKGNNYNQGGYSSHQGGYSSNQGGYGSNQGGYASGHGYTSGHGGYNTATSYASLNTKGGLGGGYGSYDNKGYSQSAGYGRENFNHNAVQYQGGFKPLIGYKRGSAE</sequence>
<dbReference type="GO" id="GO:0042302">
    <property type="term" value="F:structural constituent of cuticle"/>
    <property type="evidence" value="ECO:0007669"/>
    <property type="project" value="UniProtKB-UniRule"/>
</dbReference>
<dbReference type="Proteomes" id="UP000479000">
    <property type="component" value="Unassembled WGS sequence"/>
</dbReference>
<dbReference type="InterPro" id="IPR000618">
    <property type="entry name" value="Insect_cuticle"/>
</dbReference>
<organism evidence="4 5">
    <name type="scientific">Nesidiocoris tenuis</name>
    <dbReference type="NCBI Taxonomy" id="355587"/>
    <lineage>
        <taxon>Eukaryota</taxon>
        <taxon>Metazoa</taxon>
        <taxon>Ecdysozoa</taxon>
        <taxon>Arthropoda</taxon>
        <taxon>Hexapoda</taxon>
        <taxon>Insecta</taxon>
        <taxon>Pterygota</taxon>
        <taxon>Neoptera</taxon>
        <taxon>Paraneoptera</taxon>
        <taxon>Hemiptera</taxon>
        <taxon>Heteroptera</taxon>
        <taxon>Panheteroptera</taxon>
        <taxon>Cimicomorpha</taxon>
        <taxon>Miridae</taxon>
        <taxon>Dicyphina</taxon>
        <taxon>Nesidiocoris</taxon>
    </lineage>
</organism>
<evidence type="ECO:0000256" key="2">
    <source>
        <dbReference type="PROSITE-ProRule" id="PRU00497"/>
    </source>
</evidence>
<dbReference type="InterPro" id="IPR051217">
    <property type="entry name" value="Insect_Cuticle_Struc_Prot"/>
</dbReference>